<evidence type="ECO:0000313" key="3">
    <source>
        <dbReference type="Proteomes" id="UP001059597"/>
    </source>
</evidence>
<proteinExistence type="predicted"/>
<gene>
    <name evidence="2" type="ORF">HEK616_62830</name>
</gene>
<name>A0ABN6R472_STRNI</name>
<reference evidence="2" key="1">
    <citation type="submission" date="2022-06" db="EMBL/GenBank/DDBJ databases">
        <title>Complete genome sequence of Streptomyces nigrescens HEK616.</title>
        <authorList>
            <person name="Asamizu S."/>
            <person name="Onaka H."/>
        </authorList>
    </citation>
    <scope>NUCLEOTIDE SEQUENCE</scope>
    <source>
        <strain evidence="2">HEK616</strain>
    </source>
</reference>
<evidence type="ECO:0000256" key="1">
    <source>
        <dbReference type="SAM" id="MobiDB-lite"/>
    </source>
</evidence>
<organism evidence="2 3">
    <name type="scientific">Streptomyces nigrescens</name>
    <dbReference type="NCBI Taxonomy" id="1920"/>
    <lineage>
        <taxon>Bacteria</taxon>
        <taxon>Bacillati</taxon>
        <taxon>Actinomycetota</taxon>
        <taxon>Actinomycetes</taxon>
        <taxon>Kitasatosporales</taxon>
        <taxon>Streptomycetaceae</taxon>
        <taxon>Streptomyces</taxon>
    </lineage>
</organism>
<dbReference type="EMBL" id="AP026073">
    <property type="protein sequence ID" value="BDM72796.1"/>
    <property type="molecule type" value="Genomic_DNA"/>
</dbReference>
<keyword evidence="3" id="KW-1185">Reference proteome</keyword>
<accession>A0ABN6R472</accession>
<protein>
    <recommendedName>
        <fullName evidence="4">Secreted protein</fullName>
    </recommendedName>
</protein>
<dbReference type="Proteomes" id="UP001059597">
    <property type="component" value="Chromosome"/>
</dbReference>
<evidence type="ECO:0000313" key="2">
    <source>
        <dbReference type="EMBL" id="BDM72796.1"/>
    </source>
</evidence>
<evidence type="ECO:0008006" key="4">
    <source>
        <dbReference type="Google" id="ProtNLM"/>
    </source>
</evidence>
<feature type="region of interest" description="Disordered" evidence="1">
    <location>
        <begin position="35"/>
        <end position="57"/>
    </location>
</feature>
<sequence length="88" mass="8541">MAAAAAATEVGLVVAMVGVAMAGAAAPYSRVAADIPSASESERADHSRRAAQGLGSAARVAPVRGAAVPGRAPGVAPGRLIASRHWAA</sequence>